<evidence type="ECO:0000313" key="10">
    <source>
        <dbReference type="Proteomes" id="UP000237983"/>
    </source>
</evidence>
<keyword evidence="3 7" id="KW-0812">Transmembrane</keyword>
<evidence type="ECO:0000256" key="5">
    <source>
        <dbReference type="ARBA" id="ARBA00023136"/>
    </source>
</evidence>
<dbReference type="RefSeq" id="WP_106214183.1">
    <property type="nucleotide sequence ID" value="NZ_PVTL01000008.1"/>
</dbReference>
<evidence type="ECO:0000259" key="8">
    <source>
        <dbReference type="Pfam" id="PF13396"/>
    </source>
</evidence>
<feature type="transmembrane region" description="Helical" evidence="7">
    <location>
        <begin position="38"/>
        <end position="57"/>
    </location>
</feature>
<evidence type="ECO:0000256" key="2">
    <source>
        <dbReference type="ARBA" id="ARBA00022475"/>
    </source>
</evidence>
<keyword evidence="4 7" id="KW-1133">Transmembrane helix</keyword>
<keyword evidence="10" id="KW-1185">Reference proteome</keyword>
<dbReference type="AlphaFoldDB" id="A0A2T0VA16"/>
<evidence type="ECO:0000256" key="4">
    <source>
        <dbReference type="ARBA" id="ARBA00022989"/>
    </source>
</evidence>
<proteinExistence type="predicted"/>
<organism evidence="9 10">
    <name type="scientific">Glaciihabitans tibetensis</name>
    <dbReference type="NCBI Taxonomy" id="1266600"/>
    <lineage>
        <taxon>Bacteria</taxon>
        <taxon>Bacillati</taxon>
        <taxon>Actinomycetota</taxon>
        <taxon>Actinomycetes</taxon>
        <taxon>Micrococcales</taxon>
        <taxon>Microbacteriaceae</taxon>
        <taxon>Glaciihabitans</taxon>
    </lineage>
</organism>
<evidence type="ECO:0000256" key="7">
    <source>
        <dbReference type="SAM" id="Phobius"/>
    </source>
</evidence>
<feature type="domain" description="Cardiolipin synthase N-terminal" evidence="8">
    <location>
        <begin position="14"/>
        <end position="58"/>
    </location>
</feature>
<gene>
    <name evidence="9" type="ORF">B0I08_108123</name>
</gene>
<evidence type="ECO:0000256" key="3">
    <source>
        <dbReference type="ARBA" id="ARBA00022692"/>
    </source>
</evidence>
<protein>
    <submittedName>
        <fullName evidence="9">Phospholipase D-like protein</fullName>
    </submittedName>
</protein>
<comment type="caution">
    <text evidence="9">The sequence shown here is derived from an EMBL/GenBank/DDBJ whole genome shotgun (WGS) entry which is preliminary data.</text>
</comment>
<dbReference type="Proteomes" id="UP000237983">
    <property type="component" value="Unassembled WGS sequence"/>
</dbReference>
<feature type="region of interest" description="Disordered" evidence="6">
    <location>
        <begin position="61"/>
        <end position="89"/>
    </location>
</feature>
<keyword evidence="5 7" id="KW-0472">Membrane</keyword>
<dbReference type="InterPro" id="IPR027379">
    <property type="entry name" value="CLS_N"/>
</dbReference>
<name>A0A2T0VA16_9MICO</name>
<dbReference type="Pfam" id="PF13396">
    <property type="entry name" value="PLDc_N"/>
    <property type="match status" value="1"/>
</dbReference>
<comment type="subcellular location">
    <subcellularLocation>
        <location evidence="1">Cell membrane</location>
        <topology evidence="1">Multi-pass membrane protein</topology>
    </subcellularLocation>
</comment>
<evidence type="ECO:0000256" key="6">
    <source>
        <dbReference type="SAM" id="MobiDB-lite"/>
    </source>
</evidence>
<dbReference type="GO" id="GO:0005886">
    <property type="term" value="C:plasma membrane"/>
    <property type="evidence" value="ECO:0007669"/>
    <property type="project" value="UniProtKB-SubCell"/>
</dbReference>
<dbReference type="EMBL" id="PVTL01000008">
    <property type="protein sequence ID" value="PRY67039.1"/>
    <property type="molecule type" value="Genomic_DNA"/>
</dbReference>
<keyword evidence="2" id="KW-1003">Cell membrane</keyword>
<evidence type="ECO:0000313" key="9">
    <source>
        <dbReference type="EMBL" id="PRY67039.1"/>
    </source>
</evidence>
<dbReference type="OrthoDB" id="3298527at2"/>
<sequence length="110" mass="12123">MARLLVVLVGVLVAFTVFALIDLLMTEKSRVRALNKPLWALVIIVLPALGGILWLALGKSRNGPSTVARSTAPDDDPAFLKGLGRDKEQDERIRRLEQELSELDDDSKSE</sequence>
<evidence type="ECO:0000256" key="1">
    <source>
        <dbReference type="ARBA" id="ARBA00004651"/>
    </source>
</evidence>
<accession>A0A2T0VA16</accession>
<reference evidence="9 10" key="1">
    <citation type="submission" date="2018-03" db="EMBL/GenBank/DDBJ databases">
        <title>Genomic Encyclopedia of Type Strains, Phase III (KMG-III): the genomes of soil and plant-associated and newly described type strains.</title>
        <authorList>
            <person name="Whitman W."/>
        </authorList>
    </citation>
    <scope>NUCLEOTIDE SEQUENCE [LARGE SCALE GENOMIC DNA]</scope>
    <source>
        <strain evidence="9 10">CGMCC 1.12484</strain>
    </source>
</reference>